<keyword evidence="1" id="KW-1133">Transmembrane helix</keyword>
<dbReference type="RefSeq" id="WP_133322420.1">
    <property type="nucleotide sequence ID" value="NZ_SMTF01000010.1"/>
</dbReference>
<accession>A0A4V3ALI9</accession>
<reference evidence="2 3" key="1">
    <citation type="submission" date="2019-03" db="EMBL/GenBank/DDBJ databases">
        <title>Luteimonas zhaokaii sp.nov., isolated from the rectal contents of Plateau pika in Yushu, Qinghai Province, China.</title>
        <authorList>
            <person name="Zhang G."/>
        </authorList>
    </citation>
    <scope>NUCLEOTIDE SEQUENCE [LARGE SCALE GENOMIC DNA]</scope>
    <source>
        <strain evidence="2 3">B9</strain>
    </source>
</reference>
<dbReference type="Proteomes" id="UP000294796">
    <property type="component" value="Unassembled WGS sequence"/>
</dbReference>
<proteinExistence type="predicted"/>
<keyword evidence="3" id="KW-1185">Reference proteome</keyword>
<gene>
    <name evidence="2" type="ORF">E2F46_12190</name>
</gene>
<keyword evidence="1" id="KW-0812">Transmembrane</keyword>
<sequence length="135" mass="15021">MPTLDTLHRHIRWIALFAILVSVATWTVDFAGLVYVCPFCRAQRSVIGLLGLLMLLPNPGHWLVRWLAAVLAAFGVVVASTQHFAGWRRISAGEFAFREPFVIDPFLLAGAALFIIIGLVLLVFSWRPQRTVSHG</sequence>
<dbReference type="EMBL" id="SMTF01000010">
    <property type="protein sequence ID" value="TDK23118.1"/>
    <property type="molecule type" value="Genomic_DNA"/>
</dbReference>
<dbReference type="AlphaFoldDB" id="A0A4V3ALI9"/>
<organism evidence="2 3">
    <name type="scientific">Luteimonas aestuarii</name>
    <dbReference type="NCBI Taxonomy" id="453837"/>
    <lineage>
        <taxon>Bacteria</taxon>
        <taxon>Pseudomonadati</taxon>
        <taxon>Pseudomonadota</taxon>
        <taxon>Gammaproteobacteria</taxon>
        <taxon>Lysobacterales</taxon>
        <taxon>Lysobacteraceae</taxon>
        <taxon>Luteimonas</taxon>
    </lineage>
</organism>
<feature type="transmembrane region" description="Helical" evidence="1">
    <location>
        <begin position="63"/>
        <end position="85"/>
    </location>
</feature>
<name>A0A4V3ALI9_9GAMM</name>
<feature type="transmembrane region" description="Helical" evidence="1">
    <location>
        <begin position="12"/>
        <end position="36"/>
    </location>
</feature>
<evidence type="ECO:0008006" key="4">
    <source>
        <dbReference type="Google" id="ProtNLM"/>
    </source>
</evidence>
<evidence type="ECO:0000256" key="1">
    <source>
        <dbReference type="SAM" id="Phobius"/>
    </source>
</evidence>
<keyword evidence="1" id="KW-0472">Membrane</keyword>
<evidence type="ECO:0000313" key="3">
    <source>
        <dbReference type="Proteomes" id="UP000294796"/>
    </source>
</evidence>
<comment type="caution">
    <text evidence="2">The sequence shown here is derived from an EMBL/GenBank/DDBJ whole genome shotgun (WGS) entry which is preliminary data.</text>
</comment>
<feature type="transmembrane region" description="Helical" evidence="1">
    <location>
        <begin position="106"/>
        <end position="126"/>
    </location>
</feature>
<dbReference type="OrthoDB" id="7433190at2"/>
<protein>
    <recommendedName>
        <fullName evidence="4">Disulfide bond formation protein B</fullName>
    </recommendedName>
</protein>
<evidence type="ECO:0000313" key="2">
    <source>
        <dbReference type="EMBL" id="TDK23118.1"/>
    </source>
</evidence>